<feature type="region of interest" description="Disordered" evidence="1">
    <location>
        <begin position="63"/>
        <end position="99"/>
    </location>
</feature>
<evidence type="ECO:0000256" key="1">
    <source>
        <dbReference type="SAM" id="MobiDB-lite"/>
    </source>
</evidence>
<dbReference type="EMBL" id="LR721774">
    <property type="protein sequence ID" value="VVV33661.1"/>
    <property type="molecule type" value="Genomic_DNA"/>
</dbReference>
<gene>
    <name evidence="2" type="ORF">NYM_LOCUS255</name>
</gene>
<dbReference type="Gramene" id="NC1G0088340.1">
    <property type="protein sequence ID" value="NC1G0088340.1:cds"/>
    <property type="gene ID" value="NC1G0088340"/>
</dbReference>
<sequence length="195" mass="22159">MTERVTACDAIAAVEQHLNQVEAVIGGLEGRMHGMDQRLNTVDARLEAMLVEQRAMSALLRESLRQGSRQQSLDSDQTQLDERREQGSPRNGGATWRPGKMDFPRFSGDDLISWVFHAEQYFDCQGIVGDERARHATVYFEGAAVRWFRSLVSQQGRPDWAELTARFGPSAYLDYNVELSSIKQSGTMLEYREHF</sequence>
<proteinExistence type="predicted"/>
<evidence type="ECO:0000313" key="2">
    <source>
        <dbReference type="EMBL" id="VVV33661.1"/>
    </source>
</evidence>
<reference evidence="2" key="1">
    <citation type="submission" date="2019-09" db="EMBL/GenBank/DDBJ databases">
        <authorList>
            <person name="Zhang L."/>
        </authorList>
    </citation>
    <scope>NUCLEOTIDE SEQUENCE</scope>
</reference>
<name>A0A5K0UYS5_9MAGN</name>
<evidence type="ECO:0008006" key="3">
    <source>
        <dbReference type="Google" id="ProtNLM"/>
    </source>
</evidence>
<protein>
    <recommendedName>
        <fullName evidence="3">Retrotransposon gag domain-containing protein</fullName>
    </recommendedName>
</protein>
<dbReference type="AlphaFoldDB" id="A0A5K0UYS5"/>
<organism evidence="2">
    <name type="scientific">Nymphaea colorata</name>
    <name type="common">pocket water lily</name>
    <dbReference type="NCBI Taxonomy" id="210225"/>
    <lineage>
        <taxon>Eukaryota</taxon>
        <taxon>Viridiplantae</taxon>
        <taxon>Streptophyta</taxon>
        <taxon>Embryophyta</taxon>
        <taxon>Tracheophyta</taxon>
        <taxon>Spermatophyta</taxon>
        <taxon>Magnoliopsida</taxon>
        <taxon>Nymphaeales</taxon>
        <taxon>Nymphaeaceae</taxon>
        <taxon>Nymphaea</taxon>
    </lineage>
</organism>
<accession>A0A5K0UYS5</accession>